<dbReference type="AlphaFoldDB" id="A0AA49JGW9"/>
<organism evidence="2">
    <name type="scientific">Roseihalotalea indica</name>
    <dbReference type="NCBI Taxonomy" id="2867963"/>
    <lineage>
        <taxon>Bacteria</taxon>
        <taxon>Pseudomonadati</taxon>
        <taxon>Bacteroidota</taxon>
        <taxon>Cytophagia</taxon>
        <taxon>Cytophagales</taxon>
        <taxon>Catalimonadaceae</taxon>
        <taxon>Roseihalotalea</taxon>
    </lineage>
</organism>
<keyword evidence="1" id="KW-0175">Coiled coil</keyword>
<feature type="coiled-coil region" evidence="1">
    <location>
        <begin position="335"/>
        <end position="362"/>
    </location>
</feature>
<evidence type="ECO:0000256" key="1">
    <source>
        <dbReference type="SAM" id="Coils"/>
    </source>
</evidence>
<dbReference type="EMBL" id="CP120682">
    <property type="protein sequence ID" value="WKN37240.1"/>
    <property type="molecule type" value="Genomic_DNA"/>
</dbReference>
<gene>
    <name evidence="2" type="ORF">K4G66_00770</name>
</gene>
<name>A0AA49JGW9_9BACT</name>
<reference evidence="2" key="1">
    <citation type="journal article" date="2023" name="Comput. Struct. Biotechnol. J.">
        <title>Discovery of a novel marine Bacteroidetes with a rich repertoire of carbohydrate-active enzymes.</title>
        <authorList>
            <person name="Chen B."/>
            <person name="Liu G."/>
            <person name="Chen Q."/>
            <person name="Wang H."/>
            <person name="Liu L."/>
            <person name="Tang K."/>
        </authorList>
    </citation>
    <scope>NUCLEOTIDE SEQUENCE</scope>
    <source>
        <strain evidence="2">TK19036</strain>
    </source>
</reference>
<protein>
    <submittedName>
        <fullName evidence="2">Uncharacterized protein</fullName>
    </submittedName>
</protein>
<accession>A0AA49JGW9</accession>
<proteinExistence type="predicted"/>
<sequence length="367" mass="42203">MKIFLTFLTLTFLLGWLDKALEEKAFEVYYPIATGDSLRIDVQLRYNEQGFPEEYFCHVKTPVCKEGLCHLLVVDLYWDLLGNFNKYELPPTAPLTKFDHEEFSEEDYAKLDRILANKRSLLGENRVEDLVDGSSERVSQEVDAVTGATVKAVENTVVSGAVYSTYALWHLVNGEIAERIPDHTDGLFDQALLEHFLASDNYRYHYYTLDALTEKQYATYMPQIMSIIKNGSLFVARYALNKIPDTIYADPEWQLALVEQFPEADFTTQQLLLKRFQSLEMGSESLRVLSQQLDQLSEQQLQEALLLMINNQSALDDNTMNRIVQLVHHENPIYAEQAYEALQQLSVNNDQVKSALKHYETTVKTNE</sequence>
<evidence type="ECO:0000313" key="2">
    <source>
        <dbReference type="EMBL" id="WKN37240.1"/>
    </source>
</evidence>
<reference evidence="2" key="2">
    <citation type="journal article" date="2024" name="Antonie Van Leeuwenhoek">
        <title>Roseihalotalea indica gen. nov., sp. nov., a halophilic Bacteroidetes from mesopelagic Southwest Indian Ocean with higher carbohydrate metabolic potential.</title>
        <authorList>
            <person name="Chen B."/>
            <person name="Zhang M."/>
            <person name="Lin D."/>
            <person name="Ye J."/>
            <person name="Tang K."/>
        </authorList>
    </citation>
    <scope>NUCLEOTIDE SEQUENCE</scope>
    <source>
        <strain evidence="2">TK19036</strain>
    </source>
</reference>